<dbReference type="NCBIfam" id="TIGR00229">
    <property type="entry name" value="sensory_box"/>
    <property type="match status" value="1"/>
</dbReference>
<dbReference type="Pfam" id="PF00563">
    <property type="entry name" value="EAL"/>
    <property type="match status" value="1"/>
</dbReference>
<dbReference type="InterPro" id="IPR035965">
    <property type="entry name" value="PAS-like_dom_sf"/>
</dbReference>
<dbReference type="Gene3D" id="3.30.70.270">
    <property type="match status" value="1"/>
</dbReference>
<dbReference type="EMBL" id="VULN01000005">
    <property type="protein sequence ID" value="MSS81916.1"/>
    <property type="molecule type" value="Genomic_DNA"/>
</dbReference>
<dbReference type="AlphaFoldDB" id="A0A6N7W139"/>
<evidence type="ECO:0000313" key="4">
    <source>
        <dbReference type="EMBL" id="MSS81916.1"/>
    </source>
</evidence>
<dbReference type="PROSITE" id="PS50887">
    <property type="entry name" value="GGDEF"/>
    <property type="match status" value="1"/>
</dbReference>
<dbReference type="Proteomes" id="UP000441455">
    <property type="component" value="Unassembled WGS sequence"/>
</dbReference>
<dbReference type="SUPFAM" id="SSF55073">
    <property type="entry name" value="Nucleotide cyclase"/>
    <property type="match status" value="1"/>
</dbReference>
<dbReference type="SMART" id="SM00267">
    <property type="entry name" value="GGDEF"/>
    <property type="match status" value="1"/>
</dbReference>
<dbReference type="PANTHER" id="PTHR33121:SF79">
    <property type="entry name" value="CYCLIC DI-GMP PHOSPHODIESTERASE PDED-RELATED"/>
    <property type="match status" value="1"/>
</dbReference>
<dbReference type="CDD" id="cd01948">
    <property type="entry name" value="EAL"/>
    <property type="match status" value="1"/>
</dbReference>
<dbReference type="InterPro" id="IPR043128">
    <property type="entry name" value="Rev_trsase/Diguanyl_cyclase"/>
</dbReference>
<dbReference type="InterPro" id="IPR035919">
    <property type="entry name" value="EAL_sf"/>
</dbReference>
<reference evidence="4 5" key="1">
    <citation type="submission" date="2019-08" db="EMBL/GenBank/DDBJ databases">
        <title>In-depth cultivation of the pig gut microbiome towards novel bacterial diversity and tailored functional studies.</title>
        <authorList>
            <person name="Wylensek D."/>
            <person name="Hitch T.C.A."/>
            <person name="Clavel T."/>
        </authorList>
    </citation>
    <scope>NUCLEOTIDE SEQUENCE [LARGE SCALE GENOMIC DNA]</scope>
    <source>
        <strain evidence="4 5">WCA-389-WT-5B</strain>
    </source>
</reference>
<dbReference type="PROSITE" id="PS50112">
    <property type="entry name" value="PAS"/>
    <property type="match status" value="1"/>
</dbReference>
<dbReference type="PROSITE" id="PS50883">
    <property type="entry name" value="EAL"/>
    <property type="match status" value="1"/>
</dbReference>
<name>A0A6N7W139_ACIFE</name>
<dbReference type="Gene3D" id="3.20.20.450">
    <property type="entry name" value="EAL domain"/>
    <property type="match status" value="1"/>
</dbReference>
<protein>
    <submittedName>
        <fullName evidence="4">EAL domain-containing protein</fullName>
    </submittedName>
</protein>
<dbReference type="GO" id="GO:0071111">
    <property type="term" value="F:cyclic-guanylate-specific phosphodiesterase activity"/>
    <property type="evidence" value="ECO:0007669"/>
    <property type="project" value="InterPro"/>
</dbReference>
<organism evidence="4 5">
    <name type="scientific">Acidaminococcus fermentans</name>
    <dbReference type="NCBI Taxonomy" id="905"/>
    <lineage>
        <taxon>Bacteria</taxon>
        <taxon>Bacillati</taxon>
        <taxon>Bacillota</taxon>
        <taxon>Negativicutes</taxon>
        <taxon>Acidaminococcales</taxon>
        <taxon>Acidaminococcaceae</taxon>
        <taxon>Acidaminococcus</taxon>
    </lineage>
</organism>
<dbReference type="InterPro" id="IPR000160">
    <property type="entry name" value="GGDEF_dom"/>
</dbReference>
<dbReference type="InterPro" id="IPR029787">
    <property type="entry name" value="Nucleotide_cyclase"/>
</dbReference>
<gene>
    <name evidence="4" type="ORF">FX155_04790</name>
</gene>
<dbReference type="SUPFAM" id="SSF55785">
    <property type="entry name" value="PYP-like sensor domain (PAS domain)"/>
    <property type="match status" value="1"/>
</dbReference>
<dbReference type="SMART" id="SM00052">
    <property type="entry name" value="EAL"/>
    <property type="match status" value="1"/>
</dbReference>
<evidence type="ECO:0000313" key="5">
    <source>
        <dbReference type="Proteomes" id="UP000441455"/>
    </source>
</evidence>
<dbReference type="InterPro" id="IPR013655">
    <property type="entry name" value="PAS_fold_3"/>
</dbReference>
<dbReference type="PANTHER" id="PTHR33121">
    <property type="entry name" value="CYCLIC DI-GMP PHOSPHODIESTERASE PDEF"/>
    <property type="match status" value="1"/>
</dbReference>
<dbReference type="InterPro" id="IPR000014">
    <property type="entry name" value="PAS"/>
</dbReference>
<dbReference type="SUPFAM" id="SSF141868">
    <property type="entry name" value="EAL domain-like"/>
    <property type="match status" value="1"/>
</dbReference>
<dbReference type="CDD" id="cd00130">
    <property type="entry name" value="PAS"/>
    <property type="match status" value="1"/>
</dbReference>
<evidence type="ECO:0000259" key="2">
    <source>
        <dbReference type="PROSITE" id="PS50883"/>
    </source>
</evidence>
<proteinExistence type="predicted"/>
<dbReference type="Pfam" id="PF00990">
    <property type="entry name" value="GGDEF"/>
    <property type="match status" value="1"/>
</dbReference>
<dbReference type="Pfam" id="PF08447">
    <property type="entry name" value="PAS_3"/>
    <property type="match status" value="1"/>
</dbReference>
<dbReference type="InterPro" id="IPR050706">
    <property type="entry name" value="Cyclic-di-GMP_PDE-like"/>
</dbReference>
<comment type="caution">
    <text evidence="4">The sequence shown here is derived from an EMBL/GenBank/DDBJ whole genome shotgun (WGS) entry which is preliminary data.</text>
</comment>
<dbReference type="SMART" id="SM00091">
    <property type="entry name" value="PAS"/>
    <property type="match status" value="1"/>
</dbReference>
<accession>A0A6N7W139</accession>
<dbReference type="OrthoDB" id="9813903at2"/>
<evidence type="ECO:0000259" key="1">
    <source>
        <dbReference type="PROSITE" id="PS50112"/>
    </source>
</evidence>
<evidence type="ECO:0000259" key="3">
    <source>
        <dbReference type="PROSITE" id="PS50887"/>
    </source>
</evidence>
<dbReference type="InterPro" id="IPR001633">
    <property type="entry name" value="EAL_dom"/>
</dbReference>
<feature type="domain" description="EAL" evidence="2">
    <location>
        <begin position="301"/>
        <end position="553"/>
    </location>
</feature>
<dbReference type="Gene3D" id="3.30.450.20">
    <property type="entry name" value="PAS domain"/>
    <property type="match status" value="1"/>
</dbReference>
<feature type="domain" description="PAS" evidence="1">
    <location>
        <begin position="5"/>
        <end position="85"/>
    </location>
</feature>
<sequence length="816" mass="94965">MPMIQEENLDLILQQIPDHLPGGVLIYRDNKREEILYANPEMISMLGCSSFDEFLELTEGSFATLVHPEDRERVERDIRQQIAGSRSKLDFVNYRVYRKDGSIQRVEEFGHRVFIPGVGAVFYVFFLDNDTRYKIYDMDSLTGLPGKNRFMKRASRLMELARLDPRAQKLALVYVNVHNFNRYNMRNGSEKGNRFLVQMADVLRESFPNKLISRFMDDHFVVLTSLPSLKKQIPVISSRVRRFHDSHRMDVKFGVYPVEDRSVSVESACGMAQLACDSIKEIPDRHVCFYTKAMGEERNLRNYVIDHFQEALEKRWIQVYFQPVARTISGTIASVEALSRWMDPEKGMISPGVFIPLLEESRQIRKLDLYVLEEICRLYRLQLEAGRTVIPASFNLSRMDFFQGSIFEDVEEIRKRYQVPRNMLYVEITESVFVHEGDVLHQEIQRFRQAGYEVWMDDFGSGYSSLNTLKNYRFDEIKIDMAFLSQFTEKSQNIIKAIIRMAKEIGIHTLMEGVETREHAEFARSIGCELLQGYYYGRPMSFGELSQAYQENHWQVETPELRRYYGALGPVDFQTDKPMAVAEVGRNRFRYLFANEEYGTTIQSAGMDSLRQSAVLVNAQAGPISKNIQNFLTDVVSSRTGKDLTYTVNGQYMQLKANHLASHDQHHLVLLHLTNFTIQKEKGLAGDLDWVIRNMMYLYRHVFLVDTKDDMVIPLVMNSPFRKYLFQKRSGVRELVQEYVETMIHPSDRDRFLAFNDSYSLMERIRKSPEGMISGGFRTLGNDGEYHWDIHSIFPAIRKGKVYLLYTARHFPKADA</sequence>
<feature type="domain" description="GGDEF" evidence="3">
    <location>
        <begin position="168"/>
        <end position="292"/>
    </location>
</feature>